<dbReference type="InterPro" id="IPR046847">
    <property type="entry name" value="Xre-like_HTH"/>
</dbReference>
<evidence type="ECO:0000313" key="4">
    <source>
        <dbReference type="Proteomes" id="UP000006746"/>
    </source>
</evidence>
<dbReference type="AlphaFoldDB" id="K2JPP1"/>
<dbReference type="InterPro" id="IPR011979">
    <property type="entry name" value="Antitox_Xre"/>
</dbReference>
<proteinExistence type="predicted"/>
<evidence type="ECO:0000259" key="2">
    <source>
        <dbReference type="Pfam" id="PF20432"/>
    </source>
</evidence>
<feature type="domain" description="Antitoxin Xre/MbcA/ParS-like toxin-binding" evidence="1">
    <location>
        <begin position="103"/>
        <end position="152"/>
    </location>
</feature>
<dbReference type="NCBIfam" id="TIGR02293">
    <property type="entry name" value="TAS_TIGR02293"/>
    <property type="match status" value="1"/>
</dbReference>
<sequence length="155" mass="17193">MESLETKGDIKSAFELLGGERILKARIRNAMDAHDAITHGLDTKALFYMISSVSLLESHGALQKAIGVSLRTLQRHKASKNTRRLSIEQSSRTWRFAEIFSLAVRVMGSEEAAEAWLDKPAIGLSNRKPIDLLQTSAGAEAVEEYLTRIEYGVYA</sequence>
<name>K2JPP1_9PROT</name>
<dbReference type="Pfam" id="PF20432">
    <property type="entry name" value="Xre-like-HTH"/>
    <property type="match status" value="1"/>
</dbReference>
<evidence type="ECO:0000313" key="3">
    <source>
        <dbReference type="EMBL" id="EKE67180.1"/>
    </source>
</evidence>
<protein>
    <submittedName>
        <fullName evidence="3">Uncharacterized protein</fullName>
    </submittedName>
</protein>
<feature type="domain" description="Antitoxin Xre-like helix-turn-helix" evidence="2">
    <location>
        <begin position="32"/>
        <end position="97"/>
    </location>
</feature>
<comment type="caution">
    <text evidence="3">The sequence shown here is derived from an EMBL/GenBank/DDBJ whole genome shotgun (WGS) entry which is preliminary data.</text>
</comment>
<keyword evidence="4" id="KW-1185">Reference proteome</keyword>
<dbReference type="eggNOG" id="COG5642">
    <property type="taxonomic scope" value="Bacteria"/>
</dbReference>
<evidence type="ECO:0000259" key="1">
    <source>
        <dbReference type="Pfam" id="PF09722"/>
    </source>
</evidence>
<dbReference type="Pfam" id="PF09722">
    <property type="entry name" value="Xre_MbcA_ParS_C"/>
    <property type="match status" value="1"/>
</dbReference>
<dbReference type="GO" id="GO:0003677">
    <property type="term" value="F:DNA binding"/>
    <property type="evidence" value="ECO:0007669"/>
    <property type="project" value="InterPro"/>
</dbReference>
<gene>
    <name evidence="3" type="ORF">P24_18834</name>
</gene>
<dbReference type="Proteomes" id="UP000006746">
    <property type="component" value="Unassembled WGS sequence"/>
</dbReference>
<dbReference type="InterPro" id="IPR024467">
    <property type="entry name" value="Xre/MbcA/ParS-like_toxin-bd"/>
</dbReference>
<accession>K2JPP1</accession>
<dbReference type="STRING" id="1207063.P24_18834"/>
<reference evidence="3 4" key="1">
    <citation type="journal article" date="2012" name="J. Bacteriol.">
        <title>Genome Sequence of Oceanibaculum indicum Type Strain P24.</title>
        <authorList>
            <person name="Lai Q."/>
            <person name="Shao Z."/>
        </authorList>
    </citation>
    <scope>NUCLEOTIDE SEQUENCE [LARGE SCALE GENOMIC DNA]</scope>
    <source>
        <strain evidence="3 4">P24</strain>
    </source>
</reference>
<dbReference type="RefSeq" id="WP_008946362.1">
    <property type="nucleotide sequence ID" value="NZ_AMRL01000062.1"/>
</dbReference>
<dbReference type="EMBL" id="AMRL01000062">
    <property type="protein sequence ID" value="EKE67180.1"/>
    <property type="molecule type" value="Genomic_DNA"/>
</dbReference>
<organism evidence="3 4">
    <name type="scientific">Oceanibaculum indicum P24</name>
    <dbReference type="NCBI Taxonomy" id="1207063"/>
    <lineage>
        <taxon>Bacteria</taxon>
        <taxon>Pseudomonadati</taxon>
        <taxon>Pseudomonadota</taxon>
        <taxon>Alphaproteobacteria</taxon>
        <taxon>Rhodospirillales</taxon>
        <taxon>Oceanibaculaceae</taxon>
        <taxon>Oceanibaculum</taxon>
    </lineage>
</organism>